<feature type="domain" description="Thioredoxin" evidence="14">
    <location>
        <begin position="471"/>
        <end position="616"/>
    </location>
</feature>
<dbReference type="GO" id="GO:0034976">
    <property type="term" value="P:response to endoplasmic reticulum stress"/>
    <property type="evidence" value="ECO:0007669"/>
    <property type="project" value="TreeGrafter"/>
</dbReference>
<feature type="domain" description="Thioredoxin" evidence="14">
    <location>
        <begin position="153"/>
        <end position="266"/>
    </location>
</feature>
<dbReference type="NCBIfam" id="TIGR01130">
    <property type="entry name" value="ER_PDI_fam"/>
    <property type="match status" value="1"/>
</dbReference>
<keyword evidence="8 11" id="KW-1015">Disulfide bond</keyword>
<evidence type="ECO:0000259" key="14">
    <source>
        <dbReference type="PROSITE" id="PS51352"/>
    </source>
</evidence>
<dbReference type="AlphaFoldDB" id="A0AAV6UBS7"/>
<feature type="chain" id="PRO_5043097269" description="Protein disulfide-isomerase" evidence="13">
    <location>
        <begin position="23"/>
        <end position="622"/>
    </location>
</feature>
<dbReference type="PRINTS" id="PR00421">
    <property type="entry name" value="THIOREDOXIN"/>
</dbReference>
<evidence type="ECO:0000256" key="4">
    <source>
        <dbReference type="ARBA" id="ARBA00012723"/>
    </source>
</evidence>
<keyword evidence="7" id="KW-0256">Endoplasmic reticulum</keyword>
<proteinExistence type="inferred from homology"/>
<comment type="caution">
    <text evidence="15">The sequence shown here is derived from an EMBL/GenBank/DDBJ whole genome shotgun (WGS) entry which is preliminary data.</text>
</comment>
<dbReference type="CDD" id="cd02961">
    <property type="entry name" value="PDI_a_family"/>
    <property type="match status" value="2"/>
</dbReference>
<keyword evidence="9 13" id="KW-0413">Isomerase</keyword>
<dbReference type="InterPro" id="IPR005788">
    <property type="entry name" value="PDI_thioredoxin-like_dom"/>
</dbReference>
<keyword evidence="10 11" id="KW-0676">Redox-active center</keyword>
<dbReference type="Pfam" id="PF00085">
    <property type="entry name" value="Thioredoxin"/>
    <property type="match status" value="3"/>
</dbReference>
<dbReference type="EMBL" id="JAFNEN010000494">
    <property type="protein sequence ID" value="KAG8181822.1"/>
    <property type="molecule type" value="Genomic_DNA"/>
</dbReference>
<dbReference type="Proteomes" id="UP000827092">
    <property type="component" value="Unassembled WGS sequence"/>
</dbReference>
<dbReference type="InterPro" id="IPR017937">
    <property type="entry name" value="Thioredoxin_CS"/>
</dbReference>
<evidence type="ECO:0000256" key="9">
    <source>
        <dbReference type="ARBA" id="ARBA00023235"/>
    </source>
</evidence>
<dbReference type="EC" id="5.3.4.1" evidence="4 13"/>
<dbReference type="Gene3D" id="3.40.30.10">
    <property type="entry name" value="Glutaredoxin"/>
    <property type="match status" value="5"/>
</dbReference>
<evidence type="ECO:0000256" key="6">
    <source>
        <dbReference type="ARBA" id="ARBA00022737"/>
    </source>
</evidence>
<organism evidence="15 16">
    <name type="scientific">Oedothorax gibbosus</name>
    <dbReference type="NCBI Taxonomy" id="931172"/>
    <lineage>
        <taxon>Eukaryota</taxon>
        <taxon>Metazoa</taxon>
        <taxon>Ecdysozoa</taxon>
        <taxon>Arthropoda</taxon>
        <taxon>Chelicerata</taxon>
        <taxon>Arachnida</taxon>
        <taxon>Araneae</taxon>
        <taxon>Araneomorphae</taxon>
        <taxon>Entelegynae</taxon>
        <taxon>Araneoidea</taxon>
        <taxon>Linyphiidae</taxon>
        <taxon>Erigoninae</taxon>
        <taxon>Oedothorax</taxon>
    </lineage>
</organism>
<evidence type="ECO:0000256" key="12">
    <source>
        <dbReference type="RuleBase" id="RU004208"/>
    </source>
</evidence>
<evidence type="ECO:0000256" key="11">
    <source>
        <dbReference type="PIRSR" id="PIRSR605792-51"/>
    </source>
</evidence>
<dbReference type="InterPro" id="IPR005792">
    <property type="entry name" value="Prot_disulphide_isomerase"/>
</dbReference>
<sequence>MNRKFLSFFIFCLLTLPFFALSQDEDDIPIVEGDGGVIKTAVEDDVLILTRDNFDIQVMSKDIILVEFYAPWCGHCKTLEPEYAKAAKMLKNDPNPIPLAKVDATSESDLAARFEVKGFPTLFIFRKGEKELYDGPRTAFGIVEYMKERTDPNYKPPPESVITLTKDNFEDKIKNSEIILVEFYAPWCGHCKQLAPEYERAAKALKDLPSPIPLAKVDGTVEKELAEKYEARGWPTLMIFRNGQKFPYEGPRDEPGIIAYMKEQAKPPSQAYSSVKALKSNLGKTDPTVVGFFNSDADAFYVHFAEAANKLRSKFNFLHSFSVDIRQHFGFKDPKIIVFLPELFATDFEPMRFELDDVEASSEDIMNFIKKHSLSLVGERSRKSLWKYSDKHPLVVVYYDVDFSFDHRAQTQLIRKEVAKVAKDYRGKITFAVSNEEEFEEDLKQLNLDDSGEDVNVGFFESESIRYRMEPVEDFSAEELKNFVEDVLEGQIPKHIKSQPVPKDNKGPVLIVVGKTFEDLVLKNKRDVLIEFYAPWCGHCKKLEPVYKKLGKAFADNDKIAIAKIDATANDYPSEFKVNGFPTILYVPASDKSNIKTFNGERSLKELTKYVNEQLSNPKDEL</sequence>
<evidence type="ECO:0000256" key="5">
    <source>
        <dbReference type="ARBA" id="ARBA00022729"/>
    </source>
</evidence>
<comment type="catalytic activity">
    <reaction evidence="1 13">
        <text>Catalyzes the rearrangement of -S-S- bonds in proteins.</text>
        <dbReference type="EC" id="5.3.4.1"/>
    </reaction>
</comment>
<dbReference type="SUPFAM" id="SSF52833">
    <property type="entry name" value="Thioredoxin-like"/>
    <property type="match status" value="5"/>
</dbReference>
<evidence type="ECO:0000256" key="8">
    <source>
        <dbReference type="ARBA" id="ARBA00023157"/>
    </source>
</evidence>
<evidence type="ECO:0000313" key="15">
    <source>
        <dbReference type="EMBL" id="KAG8181822.1"/>
    </source>
</evidence>
<evidence type="ECO:0000256" key="13">
    <source>
        <dbReference type="RuleBase" id="RU361130"/>
    </source>
</evidence>
<evidence type="ECO:0000256" key="3">
    <source>
        <dbReference type="ARBA" id="ARBA00006347"/>
    </source>
</evidence>
<dbReference type="GO" id="GO:0003756">
    <property type="term" value="F:protein disulfide isomerase activity"/>
    <property type="evidence" value="ECO:0007669"/>
    <property type="project" value="UniProtKB-EC"/>
</dbReference>
<feature type="disulfide bond" description="Redox-active" evidence="11">
    <location>
        <begin position="188"/>
        <end position="191"/>
    </location>
</feature>
<dbReference type="PROSITE" id="PS00194">
    <property type="entry name" value="THIOREDOXIN_1"/>
    <property type="match status" value="3"/>
</dbReference>
<protein>
    <recommendedName>
        <fullName evidence="4 13">Protein disulfide-isomerase</fullName>
        <ecNumber evidence="4 13">5.3.4.1</ecNumber>
    </recommendedName>
</protein>
<dbReference type="CDD" id="cd02995">
    <property type="entry name" value="PDI_a_PDI_a'_C"/>
    <property type="match status" value="1"/>
</dbReference>
<keyword evidence="16" id="KW-1185">Reference proteome</keyword>
<dbReference type="InterPro" id="IPR013766">
    <property type="entry name" value="Thioredoxin_domain"/>
</dbReference>
<feature type="signal peptide" evidence="13">
    <location>
        <begin position="1"/>
        <end position="22"/>
    </location>
</feature>
<dbReference type="Pfam" id="PF13848">
    <property type="entry name" value="Thioredoxin_6"/>
    <property type="match status" value="1"/>
</dbReference>
<comment type="similarity">
    <text evidence="3 12">Belongs to the protein disulfide isomerase family.</text>
</comment>
<evidence type="ECO:0000256" key="10">
    <source>
        <dbReference type="ARBA" id="ARBA00023284"/>
    </source>
</evidence>
<dbReference type="FunFam" id="3.40.30.10:FF:000017">
    <property type="entry name" value="Protein disulfide-isomerase A4"/>
    <property type="match status" value="2"/>
</dbReference>
<keyword evidence="5 13" id="KW-0732">Signal</keyword>
<feature type="disulfide bond" description="Redox-active" evidence="11">
    <location>
        <begin position="537"/>
        <end position="540"/>
    </location>
</feature>
<dbReference type="NCBIfam" id="TIGR01126">
    <property type="entry name" value="pdi_dom"/>
    <property type="match status" value="3"/>
</dbReference>
<evidence type="ECO:0000256" key="7">
    <source>
        <dbReference type="ARBA" id="ARBA00022824"/>
    </source>
</evidence>
<keyword evidence="6" id="KW-0677">Repeat</keyword>
<reference evidence="15 16" key="1">
    <citation type="journal article" date="2022" name="Nat. Ecol. Evol.">
        <title>A masculinizing supergene underlies an exaggerated male reproductive morph in a spider.</title>
        <authorList>
            <person name="Hendrickx F."/>
            <person name="De Corte Z."/>
            <person name="Sonet G."/>
            <person name="Van Belleghem S.M."/>
            <person name="Kostlbacher S."/>
            <person name="Vangestel C."/>
        </authorList>
    </citation>
    <scope>NUCLEOTIDE SEQUENCE [LARGE SCALE GENOMIC DNA]</scope>
    <source>
        <strain evidence="15">W744_W776</strain>
    </source>
</reference>
<dbReference type="GO" id="GO:0006457">
    <property type="term" value="P:protein folding"/>
    <property type="evidence" value="ECO:0007669"/>
    <property type="project" value="TreeGrafter"/>
</dbReference>
<name>A0AAV6UBS7_9ARAC</name>
<gene>
    <name evidence="15" type="ORF">JTE90_001476</name>
</gene>
<dbReference type="PANTHER" id="PTHR18929:SF210">
    <property type="entry name" value="PROTEIN DISULFIDE-ISOMERASE A4"/>
    <property type="match status" value="1"/>
</dbReference>
<evidence type="ECO:0000313" key="16">
    <source>
        <dbReference type="Proteomes" id="UP000827092"/>
    </source>
</evidence>
<dbReference type="GO" id="GO:0009986">
    <property type="term" value="C:cell surface"/>
    <property type="evidence" value="ECO:0007669"/>
    <property type="project" value="TreeGrafter"/>
</dbReference>
<dbReference type="PROSITE" id="PS51352">
    <property type="entry name" value="THIOREDOXIN_2"/>
    <property type="match status" value="3"/>
</dbReference>
<evidence type="ECO:0000256" key="1">
    <source>
        <dbReference type="ARBA" id="ARBA00001182"/>
    </source>
</evidence>
<dbReference type="InterPro" id="IPR036249">
    <property type="entry name" value="Thioredoxin-like_sf"/>
</dbReference>
<dbReference type="PANTHER" id="PTHR18929">
    <property type="entry name" value="PROTEIN DISULFIDE ISOMERASE"/>
    <property type="match status" value="1"/>
</dbReference>
<comment type="subcellular location">
    <subcellularLocation>
        <location evidence="2">Endoplasmic reticulum lumen</location>
    </subcellularLocation>
</comment>
<accession>A0AAV6UBS7</accession>
<feature type="domain" description="Thioredoxin" evidence="14">
    <location>
        <begin position="10"/>
        <end position="151"/>
    </location>
</feature>
<dbReference type="GO" id="GO:0005788">
    <property type="term" value="C:endoplasmic reticulum lumen"/>
    <property type="evidence" value="ECO:0007669"/>
    <property type="project" value="UniProtKB-SubCell"/>
</dbReference>
<evidence type="ECO:0000256" key="2">
    <source>
        <dbReference type="ARBA" id="ARBA00004319"/>
    </source>
</evidence>